<dbReference type="InterPro" id="IPR016024">
    <property type="entry name" value="ARM-type_fold"/>
</dbReference>
<organism evidence="7">
    <name type="scientific">Palpitomonas bilix</name>
    <dbReference type="NCBI Taxonomy" id="652834"/>
    <lineage>
        <taxon>Eukaryota</taxon>
        <taxon>Eukaryota incertae sedis</taxon>
    </lineage>
</organism>
<dbReference type="GO" id="GO:0005634">
    <property type="term" value="C:nucleus"/>
    <property type="evidence" value="ECO:0007669"/>
    <property type="project" value="TreeGrafter"/>
</dbReference>
<evidence type="ECO:0000259" key="6">
    <source>
        <dbReference type="Pfam" id="PF18051"/>
    </source>
</evidence>
<dbReference type="InterPro" id="IPR002015">
    <property type="entry name" value="Proteasome/cyclosome_rpt"/>
</dbReference>
<proteinExistence type="inferred from homology"/>
<dbReference type="GO" id="GO:0042176">
    <property type="term" value="P:regulation of protein catabolic process"/>
    <property type="evidence" value="ECO:0007669"/>
    <property type="project" value="InterPro"/>
</dbReference>
<sequence>MAPQEKKDVAPAAAKEENKKEKQKTDEELNEEDLKLQEEIGLLVERMHDSDEGVSSFALSTLVKQIREATSSMTSVPKPLKFLRAHYEKICTLFDGLQDGEYKKSVADLLALVAMTMAKEEGKPRPTLMYKLKGNANAFDDWGHEFVRHLAGEIGEEFEARISRGESNDELLDMVRDMVPFLLKHNVEPEACDLLMEVEKLPWILEHADERNYSRITLYLNSCAAFLSEPDNISTYRIVMEIFRSQKQYPDALRVALKIDDREAAKSLFDECGDDLIRKQMAYLLARQQVAVEVDEDDEVVAEIMNGTQLSLSYRSLAKELDVEEPKTPEDVYKSHLTDNPRSRSAPKLDSARHNLAATYVNAFVNMGFGNDKLLIGGEYQWLYKNKDHGMLAASASLGSLLLWDVDGGLSEIDKLLYSDKDLIKAGALLATGIINLSVRSDNDPALALLSEYVEDVKKGGEVQKCAVIGLGMAYAGSSREDVIEILAEFLESEVETKNKKVSMEIFCWAVLSIGLVCCGSGDSELANKMATSILSRSEEDWKQTTLRYAFTGLALIFTGRQEKAAEIVAMLRESKRDMCEYGAVTVDACAYAGTGNVLKMQEFQSICGEHLEEDVSNAHQAAAVLGMALVGMGEDIGTDMLVRSANHLLQYCDPHVKRAVPLALGMLHISNPKMTVMDALSRLTHDSDIETAMNAIYALGLIAAGTNNARISQLLRQLAGYYGKEQNALFMVRIAQGLVQMGKGLVTLSPFHSDRFLLSPVALAGTLVVSHACLDLLNTIMLKDHFVLHFLNAAAYPRMLVTLDTELENMSTLARVGQAVDTVGQAGKPKTITGFQTHSTPVLLLHGERAELASEEYIPLAPVLEGFVILKKNEDYKEEKDGAKSGTSSK</sequence>
<dbReference type="PANTHER" id="PTHR10943">
    <property type="entry name" value="26S PROTEASOME NON-ATPASE REGULATORY SUBUNIT"/>
    <property type="match status" value="1"/>
</dbReference>
<evidence type="ECO:0000256" key="4">
    <source>
        <dbReference type="SAM" id="MobiDB-lite"/>
    </source>
</evidence>
<dbReference type="EMBL" id="HBIB01027072">
    <property type="protein sequence ID" value="CAE0255316.1"/>
    <property type="molecule type" value="Transcribed_RNA"/>
</dbReference>
<evidence type="ECO:0000256" key="3">
    <source>
        <dbReference type="ARBA" id="ARBA00022942"/>
    </source>
</evidence>
<feature type="compositionally biased region" description="Basic and acidic residues" evidence="4">
    <location>
        <begin position="325"/>
        <end position="342"/>
    </location>
</feature>
<feature type="region of interest" description="Disordered" evidence="4">
    <location>
        <begin position="1"/>
        <end position="32"/>
    </location>
</feature>
<comment type="similarity">
    <text evidence="1">Belongs to the proteasome subunit S2 family.</text>
</comment>
<dbReference type="InterPro" id="IPR040892">
    <property type="entry name" value="RPN1_N"/>
</dbReference>
<dbReference type="InterPro" id="IPR016643">
    <property type="entry name" value="26S_Psome_Rpn1"/>
</dbReference>
<dbReference type="Pfam" id="PF01851">
    <property type="entry name" value="PC_rep"/>
    <property type="match status" value="2"/>
</dbReference>
<accession>A0A7S3DEJ5</accession>
<dbReference type="PANTHER" id="PTHR10943:SF1">
    <property type="entry name" value="26S PROTEASOME NON-ATPASE REGULATORY SUBUNIT 2"/>
    <property type="match status" value="1"/>
</dbReference>
<feature type="domain" description="26S proteasome non-ATPase regulatory subunit RPN1 C-terminal" evidence="6">
    <location>
        <begin position="824"/>
        <end position="877"/>
    </location>
</feature>
<dbReference type="GO" id="GO:0043161">
    <property type="term" value="P:proteasome-mediated ubiquitin-dependent protein catabolic process"/>
    <property type="evidence" value="ECO:0007669"/>
    <property type="project" value="TreeGrafter"/>
</dbReference>
<reference evidence="7" key="1">
    <citation type="submission" date="2021-01" db="EMBL/GenBank/DDBJ databases">
        <authorList>
            <person name="Corre E."/>
            <person name="Pelletier E."/>
            <person name="Niang G."/>
            <person name="Scheremetjew M."/>
            <person name="Finn R."/>
            <person name="Kale V."/>
            <person name="Holt S."/>
            <person name="Cochrane G."/>
            <person name="Meng A."/>
            <person name="Brown T."/>
            <person name="Cohen L."/>
        </authorList>
    </citation>
    <scope>NUCLEOTIDE SEQUENCE</scope>
    <source>
        <strain evidence="7">NIES-2562</strain>
    </source>
</reference>
<dbReference type="InterPro" id="IPR041433">
    <property type="entry name" value="RPN1_C"/>
</dbReference>
<evidence type="ECO:0008006" key="8">
    <source>
        <dbReference type="Google" id="ProtNLM"/>
    </source>
</evidence>
<protein>
    <recommendedName>
        <fullName evidence="8">26S proteasome non-ATPase regulatory subunit 2</fullName>
    </recommendedName>
</protein>
<evidence type="ECO:0000259" key="5">
    <source>
        <dbReference type="Pfam" id="PF17781"/>
    </source>
</evidence>
<keyword evidence="2" id="KW-0677">Repeat</keyword>
<dbReference type="InterPro" id="IPR011989">
    <property type="entry name" value="ARM-like"/>
</dbReference>
<feature type="region of interest" description="Disordered" evidence="4">
    <location>
        <begin position="325"/>
        <end position="349"/>
    </location>
</feature>
<dbReference type="Gene3D" id="1.25.10.10">
    <property type="entry name" value="Leucine-rich Repeat Variant"/>
    <property type="match status" value="1"/>
</dbReference>
<dbReference type="SUPFAM" id="SSF48371">
    <property type="entry name" value="ARM repeat"/>
    <property type="match status" value="1"/>
</dbReference>
<evidence type="ECO:0000256" key="1">
    <source>
        <dbReference type="ARBA" id="ARBA00005460"/>
    </source>
</evidence>
<gene>
    <name evidence="7" type="ORF">PBIL07802_LOCUS17570</name>
</gene>
<evidence type="ECO:0000313" key="7">
    <source>
        <dbReference type="EMBL" id="CAE0255316.1"/>
    </source>
</evidence>
<evidence type="ECO:0000256" key="2">
    <source>
        <dbReference type="ARBA" id="ARBA00022737"/>
    </source>
</evidence>
<feature type="domain" description="RPN1 N-terminal" evidence="5">
    <location>
        <begin position="42"/>
        <end position="337"/>
    </location>
</feature>
<dbReference type="Pfam" id="PF18051">
    <property type="entry name" value="RPN1_C"/>
    <property type="match status" value="1"/>
</dbReference>
<dbReference type="GO" id="GO:0030234">
    <property type="term" value="F:enzyme regulator activity"/>
    <property type="evidence" value="ECO:0007669"/>
    <property type="project" value="InterPro"/>
</dbReference>
<dbReference type="AlphaFoldDB" id="A0A7S3DEJ5"/>
<dbReference type="Pfam" id="PF17781">
    <property type="entry name" value="RPN1_RPN2_N"/>
    <property type="match status" value="1"/>
</dbReference>
<dbReference type="GO" id="GO:0034515">
    <property type="term" value="C:proteasome storage granule"/>
    <property type="evidence" value="ECO:0007669"/>
    <property type="project" value="TreeGrafter"/>
</dbReference>
<keyword evidence="3" id="KW-0647">Proteasome</keyword>
<dbReference type="PIRSF" id="PIRSF015965">
    <property type="entry name" value="26S_Psome_Rpn1"/>
    <property type="match status" value="1"/>
</dbReference>
<dbReference type="GO" id="GO:0008540">
    <property type="term" value="C:proteasome regulatory particle, base subcomplex"/>
    <property type="evidence" value="ECO:0007669"/>
    <property type="project" value="TreeGrafter"/>
</dbReference>
<name>A0A7S3DEJ5_9EUKA</name>